<dbReference type="PANTHER" id="PTHR13296:SF0">
    <property type="entry name" value="PRE-MRNA-SPLICING FACTOR SPF27"/>
    <property type="match status" value="1"/>
</dbReference>
<reference evidence="10" key="1">
    <citation type="submission" date="2016-10" db="EMBL/GenBank/DDBJ databases">
        <authorList>
            <person name="Jeantristanb JTB J.-T."/>
            <person name="Ricardo R."/>
        </authorList>
    </citation>
    <scope>NUCLEOTIDE SEQUENCE [LARGE SCALE GENOMIC DNA]</scope>
</reference>
<dbReference type="AlphaFoldDB" id="A0A2X0KMJ7"/>
<dbReference type="GO" id="GO:0071011">
    <property type="term" value="C:precatalytic spliceosome"/>
    <property type="evidence" value="ECO:0007669"/>
    <property type="project" value="TreeGrafter"/>
</dbReference>
<dbReference type="GO" id="GO:0006397">
    <property type="term" value="P:mRNA processing"/>
    <property type="evidence" value="ECO:0007669"/>
    <property type="project" value="UniProtKB-KW"/>
</dbReference>
<dbReference type="STRING" id="289078.A0A2X0KMJ7"/>
<dbReference type="EMBL" id="FMWP01000018">
    <property type="protein sequence ID" value="SCZ92476.1"/>
    <property type="molecule type" value="Genomic_DNA"/>
</dbReference>
<evidence type="ECO:0000313" key="9">
    <source>
        <dbReference type="EMBL" id="SCZ92476.1"/>
    </source>
</evidence>
<dbReference type="GO" id="GO:0071013">
    <property type="term" value="C:catalytic step 2 spliceosome"/>
    <property type="evidence" value="ECO:0007669"/>
    <property type="project" value="TreeGrafter"/>
</dbReference>
<dbReference type="GO" id="GO:0008380">
    <property type="term" value="P:RNA splicing"/>
    <property type="evidence" value="ECO:0007669"/>
    <property type="project" value="UniProtKB-KW"/>
</dbReference>
<feature type="coiled-coil region" evidence="7">
    <location>
        <begin position="202"/>
        <end position="275"/>
    </location>
</feature>
<dbReference type="Pfam" id="PF05700">
    <property type="entry name" value="BCAS2"/>
    <property type="match status" value="1"/>
</dbReference>
<evidence type="ECO:0000256" key="3">
    <source>
        <dbReference type="ARBA" id="ARBA00022664"/>
    </source>
</evidence>
<keyword evidence="7" id="KW-0175">Coiled coil</keyword>
<dbReference type="GO" id="GO:0000974">
    <property type="term" value="C:Prp19 complex"/>
    <property type="evidence" value="ECO:0007669"/>
    <property type="project" value="TreeGrafter"/>
</dbReference>
<evidence type="ECO:0000256" key="7">
    <source>
        <dbReference type="SAM" id="Coils"/>
    </source>
</evidence>
<keyword evidence="6" id="KW-0539">Nucleus</keyword>
<keyword evidence="4" id="KW-0747">Spliceosome</keyword>
<evidence type="ECO:0000256" key="2">
    <source>
        <dbReference type="ARBA" id="ARBA00010788"/>
    </source>
</evidence>
<evidence type="ECO:0000313" key="10">
    <source>
        <dbReference type="Proteomes" id="UP000249723"/>
    </source>
</evidence>
<organism evidence="9 10">
    <name type="scientific">Microbotryum saponariae</name>
    <dbReference type="NCBI Taxonomy" id="289078"/>
    <lineage>
        <taxon>Eukaryota</taxon>
        <taxon>Fungi</taxon>
        <taxon>Dikarya</taxon>
        <taxon>Basidiomycota</taxon>
        <taxon>Pucciniomycotina</taxon>
        <taxon>Microbotryomycetes</taxon>
        <taxon>Microbotryales</taxon>
        <taxon>Microbotryaceae</taxon>
        <taxon>Microbotryum</taxon>
    </lineage>
</organism>
<keyword evidence="3" id="KW-0507">mRNA processing</keyword>
<gene>
    <name evidence="9" type="ORF">BZ3500_MVSOF-1268-A1-R1_CHR5-2G07894</name>
</gene>
<evidence type="ECO:0000256" key="5">
    <source>
        <dbReference type="ARBA" id="ARBA00023187"/>
    </source>
</evidence>
<name>A0A2X0KMJ7_9BASI</name>
<dbReference type="PANTHER" id="PTHR13296">
    <property type="entry name" value="BCAS2 PROTEIN"/>
    <property type="match status" value="1"/>
</dbReference>
<sequence length="280" mass="31408">MSHEQRSRSRSPSSNPFNQTLDALPYYDRDLESPQHQRQYCCRTVRSPRSQRTRSLKLLPPPLSSPPALRGEINSLIAIELRSILPPSSSASQQPTNLTHLPAPRSLPISISASSPLLASELARARSKKPLPSTIGLDTTRYAMPDPPTENADDLEAWERAYKSSLAQLEHQRLRSMNGHLLAQPFGANAWKVHNYALENTLQRVDAQLQSERDQVDDLNRKRKAEQDKAGEILTSLEKKWTELVSGNMQLEIGCMTLEAQVAELQARHAELSHRLQTSA</sequence>
<evidence type="ECO:0000256" key="6">
    <source>
        <dbReference type="ARBA" id="ARBA00023242"/>
    </source>
</evidence>
<comment type="similarity">
    <text evidence="2">Belongs to the SPF27 family.</text>
</comment>
<protein>
    <submittedName>
        <fullName evidence="9">BZ3500_MvSof-1268-A1-R1_Chr5-2g07894 protein</fullName>
    </submittedName>
</protein>
<comment type="subcellular location">
    <subcellularLocation>
        <location evidence="1">Nucleus</location>
    </subcellularLocation>
</comment>
<evidence type="ECO:0000256" key="8">
    <source>
        <dbReference type="SAM" id="MobiDB-lite"/>
    </source>
</evidence>
<keyword evidence="5" id="KW-0508">mRNA splicing</keyword>
<evidence type="ECO:0000256" key="1">
    <source>
        <dbReference type="ARBA" id="ARBA00004123"/>
    </source>
</evidence>
<dbReference type="OrthoDB" id="205794at2759"/>
<proteinExistence type="inferred from homology"/>
<feature type="region of interest" description="Disordered" evidence="8">
    <location>
        <begin position="130"/>
        <end position="150"/>
    </location>
</feature>
<evidence type="ECO:0000256" key="4">
    <source>
        <dbReference type="ARBA" id="ARBA00022728"/>
    </source>
</evidence>
<dbReference type="InterPro" id="IPR008409">
    <property type="entry name" value="SPF27"/>
</dbReference>
<keyword evidence="10" id="KW-1185">Reference proteome</keyword>
<feature type="region of interest" description="Disordered" evidence="8">
    <location>
        <begin position="1"/>
        <end position="65"/>
    </location>
</feature>
<accession>A0A2X0KMJ7</accession>
<dbReference type="Proteomes" id="UP000249723">
    <property type="component" value="Unassembled WGS sequence"/>
</dbReference>